<evidence type="ECO:0000313" key="4">
    <source>
        <dbReference type="EMBL" id="HBP28596.1"/>
    </source>
</evidence>
<dbReference type="Pfam" id="PF11906">
    <property type="entry name" value="DUF3426"/>
    <property type="match status" value="1"/>
</dbReference>
<dbReference type="AlphaFoldDB" id="A0A356LC71"/>
<keyword evidence="2" id="KW-1133">Transmembrane helix</keyword>
<keyword evidence="2" id="KW-0472">Membrane</keyword>
<organism evidence="4 5">
    <name type="scientific">Advenella kashmirensis</name>
    <dbReference type="NCBI Taxonomy" id="310575"/>
    <lineage>
        <taxon>Bacteria</taxon>
        <taxon>Pseudomonadati</taxon>
        <taxon>Pseudomonadota</taxon>
        <taxon>Betaproteobacteria</taxon>
        <taxon>Burkholderiales</taxon>
        <taxon>Alcaligenaceae</taxon>
    </lineage>
</organism>
<dbReference type="EMBL" id="DOEK01000006">
    <property type="protein sequence ID" value="HBP28596.1"/>
    <property type="molecule type" value="Genomic_DNA"/>
</dbReference>
<name>A0A356LC71_9BURK</name>
<comment type="caution">
    <text evidence="4">The sequence shown here is derived from an EMBL/GenBank/DDBJ whole genome shotgun (WGS) entry which is preliminary data.</text>
</comment>
<dbReference type="InterPro" id="IPR011723">
    <property type="entry name" value="Znf/thioredoxin_put"/>
</dbReference>
<evidence type="ECO:0000256" key="2">
    <source>
        <dbReference type="SAM" id="Phobius"/>
    </source>
</evidence>
<protein>
    <recommendedName>
        <fullName evidence="3">Zinc finger/thioredoxin putative domain-containing protein</fullName>
    </recommendedName>
</protein>
<evidence type="ECO:0000256" key="1">
    <source>
        <dbReference type="SAM" id="MobiDB-lite"/>
    </source>
</evidence>
<dbReference type="Proteomes" id="UP000264036">
    <property type="component" value="Unassembled WGS sequence"/>
</dbReference>
<feature type="domain" description="Zinc finger/thioredoxin putative" evidence="3">
    <location>
        <begin position="1"/>
        <end position="36"/>
    </location>
</feature>
<keyword evidence="2" id="KW-0812">Transmembrane</keyword>
<reference evidence="4 5" key="1">
    <citation type="journal article" date="2018" name="Nat. Biotechnol.">
        <title>A standardized bacterial taxonomy based on genome phylogeny substantially revises the tree of life.</title>
        <authorList>
            <person name="Parks D.H."/>
            <person name="Chuvochina M."/>
            <person name="Waite D.W."/>
            <person name="Rinke C."/>
            <person name="Skarshewski A."/>
            <person name="Chaumeil P.A."/>
            <person name="Hugenholtz P."/>
        </authorList>
    </citation>
    <scope>NUCLEOTIDE SEQUENCE [LARGE SCALE GENOMIC DNA]</scope>
    <source>
        <strain evidence="4">UBA10707</strain>
    </source>
</reference>
<feature type="region of interest" description="Disordered" evidence="1">
    <location>
        <begin position="66"/>
        <end position="143"/>
    </location>
</feature>
<feature type="compositionally biased region" description="Acidic residues" evidence="1">
    <location>
        <begin position="107"/>
        <end position="123"/>
    </location>
</feature>
<evidence type="ECO:0000313" key="5">
    <source>
        <dbReference type="Proteomes" id="UP000264036"/>
    </source>
</evidence>
<dbReference type="NCBIfam" id="TIGR02098">
    <property type="entry name" value="MJ0042_CXXC"/>
    <property type="match status" value="1"/>
</dbReference>
<evidence type="ECO:0000259" key="3">
    <source>
        <dbReference type="Pfam" id="PF13717"/>
    </source>
</evidence>
<sequence length="351" mass="38362">MKTRCPDCSTSFDVTPAQLNVRNGKVRCGVCSTVFNAFDHAVQEEPDFPVLRADKAHDDAFSVRHEPGSVYHTPARAGDRPGRPAVSTGRYHEAAAGPHAGQATEPMLDDEDDEDDEGLEDDGLAPRTGRAQDTDRGAGERFVVGAPSLSGSGAYYQDKRGPAPQVHVEGQYRRRVQRDTEYDDPERSSGSGLIWFLAVLFALIVLFAQGAIVFRNQIVSVAPTLRPKLVQLCSFVGCQVGYTRSVRHLAILKPALRQVSTPSATPETRAFSLHAVIKNNDTIAQPLPSLVLSLKDASESVSARRIIKPQEYLLPEAQKRAFQPNDEIAINLPVQVSRTDVAGFELSLFYP</sequence>
<gene>
    <name evidence="4" type="ORF">DD666_04185</name>
</gene>
<proteinExistence type="predicted"/>
<accession>A0A356LC71</accession>
<dbReference type="Pfam" id="PF13717">
    <property type="entry name" value="Zn_ribbon_4"/>
    <property type="match status" value="1"/>
</dbReference>
<feature type="transmembrane region" description="Helical" evidence="2">
    <location>
        <begin position="193"/>
        <end position="214"/>
    </location>
</feature>
<dbReference type="InterPro" id="IPR021834">
    <property type="entry name" value="DUF3426"/>
</dbReference>
<feature type="compositionally biased region" description="Basic and acidic residues" evidence="1">
    <location>
        <begin position="130"/>
        <end position="139"/>
    </location>
</feature>